<evidence type="ECO:0000256" key="1">
    <source>
        <dbReference type="ARBA" id="ARBA00022729"/>
    </source>
</evidence>
<sequence length="284" mass="31884">MVRPFLRARATIATALLGALIAPATQAADFPAIQPQQFVEEGPVEWGSNWYLRGDLGIARTTPTELNGVTLSNSFPNNWTIGLGGGYKFNDFLRADVTVDYESLYQKSGVRNDIGLPCTIGLYQPNPLGDPGLVNPIYSACFPWVRNRTESMLTLANAYIDLGNWWGFTPYVGAGVGLNVLYQRVSSNWYMYNGVPYAGVTYTDPRTNATYMANWDTKYQDTYVRFAYAFMGGFSYDIDNHWKIDVGYRYANMGKITGVDRYNNVVSTNLISQQVRMGFRYVID</sequence>
<dbReference type="Gene3D" id="2.40.160.20">
    <property type="match status" value="1"/>
</dbReference>
<dbReference type="Pfam" id="PF13505">
    <property type="entry name" value="OMP_b-brl"/>
    <property type="match status" value="1"/>
</dbReference>
<evidence type="ECO:0000259" key="3">
    <source>
        <dbReference type="Pfam" id="PF13505"/>
    </source>
</evidence>
<feature type="domain" description="Outer membrane protein beta-barrel" evidence="3">
    <location>
        <begin position="15"/>
        <end position="261"/>
    </location>
</feature>
<proteinExistence type="predicted"/>
<dbReference type="RefSeq" id="WP_202070990.1">
    <property type="nucleotide sequence ID" value="NZ_AP027142.1"/>
</dbReference>
<protein>
    <recommendedName>
        <fullName evidence="3">Outer membrane protein beta-barrel domain-containing protein</fullName>
    </recommendedName>
</protein>
<keyword evidence="5" id="KW-1185">Reference proteome</keyword>
<dbReference type="InterPro" id="IPR027385">
    <property type="entry name" value="Beta-barrel_OMP"/>
</dbReference>
<dbReference type="SUPFAM" id="SSF56925">
    <property type="entry name" value="OMPA-like"/>
    <property type="match status" value="1"/>
</dbReference>
<keyword evidence="1 2" id="KW-0732">Signal</keyword>
<dbReference type="Proteomes" id="UP001317629">
    <property type="component" value="Chromosome"/>
</dbReference>
<feature type="signal peptide" evidence="2">
    <location>
        <begin position="1"/>
        <end position="27"/>
    </location>
</feature>
<evidence type="ECO:0000313" key="4">
    <source>
        <dbReference type="EMBL" id="BDV32579.1"/>
    </source>
</evidence>
<name>A0ABN6V967_9HYPH</name>
<dbReference type="InterPro" id="IPR011250">
    <property type="entry name" value="OMP/PagP_B-barrel"/>
</dbReference>
<organism evidence="4 5">
    <name type="scientific">Methylocystis iwaonis</name>
    <dbReference type="NCBI Taxonomy" id="2885079"/>
    <lineage>
        <taxon>Bacteria</taxon>
        <taxon>Pseudomonadati</taxon>
        <taxon>Pseudomonadota</taxon>
        <taxon>Alphaproteobacteria</taxon>
        <taxon>Hyphomicrobiales</taxon>
        <taxon>Methylocystaceae</taxon>
        <taxon>Methylocystis</taxon>
    </lineage>
</organism>
<evidence type="ECO:0000313" key="5">
    <source>
        <dbReference type="Proteomes" id="UP001317629"/>
    </source>
</evidence>
<reference evidence="4 5" key="1">
    <citation type="journal article" date="2023" name="Int. J. Syst. Evol. Microbiol.">
        <title>Methylocystis iwaonis sp. nov., a type II methane-oxidizing bacterium from surface soil of a rice paddy field in Japan, and emended description of the genus Methylocystis (ex Whittenbury et al. 1970) Bowman et al. 1993.</title>
        <authorList>
            <person name="Kaise H."/>
            <person name="Sawadogo J.B."/>
            <person name="Alam M.S."/>
            <person name="Ueno C."/>
            <person name="Dianou D."/>
            <person name="Shinjo R."/>
            <person name="Asakawa S."/>
        </authorList>
    </citation>
    <scope>NUCLEOTIDE SEQUENCE [LARGE SCALE GENOMIC DNA]</scope>
    <source>
        <strain evidence="4 5">SS37A-Re</strain>
    </source>
</reference>
<evidence type="ECO:0000256" key="2">
    <source>
        <dbReference type="SAM" id="SignalP"/>
    </source>
</evidence>
<accession>A0ABN6V967</accession>
<gene>
    <name evidence="4" type="ORF">SS37A_01080</name>
</gene>
<feature type="chain" id="PRO_5045909252" description="Outer membrane protein beta-barrel domain-containing protein" evidence="2">
    <location>
        <begin position="28"/>
        <end position="284"/>
    </location>
</feature>
<dbReference type="EMBL" id="AP027142">
    <property type="protein sequence ID" value="BDV32579.1"/>
    <property type="molecule type" value="Genomic_DNA"/>
</dbReference>